<evidence type="ECO:0000256" key="6">
    <source>
        <dbReference type="ARBA" id="ARBA00023157"/>
    </source>
</evidence>
<dbReference type="PROSITE" id="PS50215">
    <property type="entry name" value="ADAM_MEPRO"/>
    <property type="match status" value="1"/>
</dbReference>
<dbReference type="RefSeq" id="XP_022657905.1">
    <property type="nucleotide sequence ID" value="XM_022802170.1"/>
</dbReference>
<keyword evidence="1" id="KW-0645">Protease</keyword>
<dbReference type="Gene3D" id="3.40.390.10">
    <property type="entry name" value="Collagenase (Catalytic Domain)"/>
    <property type="match status" value="1"/>
</dbReference>
<feature type="binding site" evidence="8">
    <location>
        <position position="416"/>
    </location>
    <ligand>
        <name>Zn(2+)</name>
        <dbReference type="ChEBI" id="CHEBI:29105"/>
        <note>catalytic</note>
    </ligand>
</feature>
<feature type="chain" id="PRO_5029526864" description="Peptidase M12B domain-containing protein" evidence="10">
    <location>
        <begin position="21"/>
        <end position="610"/>
    </location>
</feature>
<dbReference type="InParanoid" id="A0A7M7JX72"/>
<dbReference type="SUPFAM" id="SSF55486">
    <property type="entry name" value="Metalloproteases ('zincins'), catalytic domain"/>
    <property type="match status" value="1"/>
</dbReference>
<dbReference type="Pfam" id="PF01421">
    <property type="entry name" value="Reprolysin"/>
    <property type="match status" value="1"/>
</dbReference>
<keyword evidence="3" id="KW-0378">Hydrolase</keyword>
<dbReference type="PANTHER" id="PTHR11905">
    <property type="entry name" value="ADAM A DISINTEGRIN AND METALLOPROTEASE DOMAIN"/>
    <property type="match status" value="1"/>
</dbReference>
<feature type="signal peptide" evidence="10">
    <location>
        <begin position="1"/>
        <end position="20"/>
    </location>
</feature>
<dbReference type="GeneID" id="111248972"/>
<feature type="active site" evidence="8">
    <location>
        <position position="407"/>
    </location>
</feature>
<keyword evidence="4 8" id="KW-0862">Zinc</keyword>
<comment type="caution">
    <text evidence="8">Lacks conserved residue(s) required for the propagation of feature annotation.</text>
</comment>
<keyword evidence="10" id="KW-0732">Signal</keyword>
<feature type="domain" description="Peptidase M12B" evidence="11">
    <location>
        <begin position="250"/>
        <end position="465"/>
    </location>
</feature>
<proteinExistence type="predicted"/>
<dbReference type="InterPro" id="IPR041645">
    <property type="entry name" value="ADAMTS_CR_2"/>
</dbReference>
<evidence type="ECO:0000313" key="13">
    <source>
        <dbReference type="Proteomes" id="UP000594260"/>
    </source>
</evidence>
<keyword evidence="7" id="KW-0325">Glycoprotein</keyword>
<reference evidence="12" key="1">
    <citation type="submission" date="2021-01" db="UniProtKB">
        <authorList>
            <consortium name="EnsemblMetazoa"/>
        </authorList>
    </citation>
    <scope>IDENTIFICATION</scope>
</reference>
<feature type="binding site" evidence="8">
    <location>
        <position position="410"/>
    </location>
    <ligand>
        <name>Zn(2+)</name>
        <dbReference type="ChEBI" id="CHEBI:29105"/>
        <note>catalytic</note>
    </ligand>
</feature>
<dbReference type="Pfam" id="PF17771">
    <property type="entry name" value="ADAMTS_CR_2"/>
    <property type="match status" value="1"/>
</dbReference>
<feature type="compositionally biased region" description="Polar residues" evidence="9">
    <location>
        <begin position="559"/>
        <end position="578"/>
    </location>
</feature>
<dbReference type="GO" id="GO:0046872">
    <property type="term" value="F:metal ion binding"/>
    <property type="evidence" value="ECO:0007669"/>
    <property type="project" value="UniProtKB-KW"/>
</dbReference>
<dbReference type="PANTHER" id="PTHR11905:SF247">
    <property type="entry name" value="PEPTIDASE M12B DOMAIN-CONTAINING PROTEIN"/>
    <property type="match status" value="1"/>
</dbReference>
<evidence type="ECO:0000256" key="1">
    <source>
        <dbReference type="ARBA" id="ARBA00022670"/>
    </source>
</evidence>
<evidence type="ECO:0000256" key="2">
    <source>
        <dbReference type="ARBA" id="ARBA00022723"/>
    </source>
</evidence>
<dbReference type="Proteomes" id="UP000594260">
    <property type="component" value="Unplaced"/>
</dbReference>
<evidence type="ECO:0000256" key="4">
    <source>
        <dbReference type="ARBA" id="ARBA00022833"/>
    </source>
</evidence>
<protein>
    <recommendedName>
        <fullName evidence="11">Peptidase M12B domain-containing protein</fullName>
    </recommendedName>
</protein>
<evidence type="ECO:0000256" key="5">
    <source>
        <dbReference type="ARBA" id="ARBA00023049"/>
    </source>
</evidence>
<dbReference type="InterPro" id="IPR024079">
    <property type="entry name" value="MetalloPept_cat_dom_sf"/>
</dbReference>
<evidence type="ECO:0000256" key="9">
    <source>
        <dbReference type="SAM" id="MobiDB-lite"/>
    </source>
</evidence>
<feature type="binding site" evidence="8">
    <location>
        <position position="406"/>
    </location>
    <ligand>
        <name>Zn(2+)</name>
        <dbReference type="ChEBI" id="CHEBI:29105"/>
        <note>catalytic</note>
    </ligand>
</feature>
<dbReference type="GO" id="GO:0006508">
    <property type="term" value="P:proteolysis"/>
    <property type="evidence" value="ECO:0007669"/>
    <property type="project" value="UniProtKB-KW"/>
</dbReference>
<keyword evidence="13" id="KW-1185">Reference proteome</keyword>
<keyword evidence="5" id="KW-0482">Metalloprotease</keyword>
<evidence type="ECO:0000259" key="11">
    <source>
        <dbReference type="PROSITE" id="PS50215"/>
    </source>
</evidence>
<dbReference type="OrthoDB" id="10035764at2759"/>
<dbReference type="AlphaFoldDB" id="A0A7M7JX72"/>
<dbReference type="EnsemblMetazoa" id="XM_022802170">
    <property type="protein sequence ID" value="XP_022657905"/>
    <property type="gene ID" value="LOC111248972"/>
</dbReference>
<accession>A0A7M7JX72</accession>
<evidence type="ECO:0000256" key="10">
    <source>
        <dbReference type="SAM" id="SignalP"/>
    </source>
</evidence>
<evidence type="ECO:0000256" key="3">
    <source>
        <dbReference type="ARBA" id="ARBA00022801"/>
    </source>
</evidence>
<keyword evidence="2 8" id="KW-0479">Metal-binding</keyword>
<evidence type="ECO:0000256" key="7">
    <source>
        <dbReference type="ARBA" id="ARBA00023180"/>
    </source>
</evidence>
<sequence>MSTSWTTLLCLVGCISQVFCRTSSDNFLDGEKDVVIRLHNVHTPIEDEQMQIWPTPSISSKAQKRVMVVRVSVNLTFYIELEPQLDTRLHSRLERVHVRYENYTDSHPLHDVQKCQFIGRVISPVSGIASVNTCPNSTEAHAIMITDGGVFYLKPRLIEWRGDKDRPHVLTRLQSERGEQFCGLHTFKEEVPLDDMSHIAPSITETVETTPGSAKANFGYERSRLQTNMPEHENIIINSRRKRAAQGGIKYIETGIFVDRHMFDAVEKTKPPNTVGAIVNIVMAILHQVQLIYEYQSMTAYDFKIIVVKFEILRNTKTSPNTGSGNIDRYLDSFCAWQCKRLPATGSKDHWDHAILLTGLDMYKVTGSIKNDKVLGLAWVNGMCRCDYSCTINEGNSAEAAFVIAHEMGHSLGMQHDGSGNTCDSNKYIMSDRTGAGKVNWSKCSNDYVKNAERKGQYKCLANEAKPASPAVDIAKLPQLPGEEYSALQQCQMALSPKHKPYTTSSPPFNDICRELWCLEGQWATPAHPALDGTSCSSGKWCRQGTCVVKSSSSKYNASTAAIPTERPQTAATQSGMSATARRVTGQATSRTRWTLKNLYRRFPGFFYSG</sequence>
<dbReference type="KEGG" id="vde:111248972"/>
<name>A0A7M7JX72_VARDE</name>
<feature type="region of interest" description="Disordered" evidence="9">
    <location>
        <begin position="559"/>
        <end position="589"/>
    </location>
</feature>
<organism evidence="12 13">
    <name type="scientific">Varroa destructor</name>
    <name type="common">Honeybee mite</name>
    <dbReference type="NCBI Taxonomy" id="109461"/>
    <lineage>
        <taxon>Eukaryota</taxon>
        <taxon>Metazoa</taxon>
        <taxon>Ecdysozoa</taxon>
        <taxon>Arthropoda</taxon>
        <taxon>Chelicerata</taxon>
        <taxon>Arachnida</taxon>
        <taxon>Acari</taxon>
        <taxon>Parasitiformes</taxon>
        <taxon>Mesostigmata</taxon>
        <taxon>Gamasina</taxon>
        <taxon>Dermanyssoidea</taxon>
        <taxon>Varroidae</taxon>
        <taxon>Varroa</taxon>
    </lineage>
</organism>
<evidence type="ECO:0000313" key="12">
    <source>
        <dbReference type="EnsemblMetazoa" id="XP_022657905"/>
    </source>
</evidence>
<keyword evidence="6" id="KW-1015">Disulfide bond</keyword>
<dbReference type="GO" id="GO:0004222">
    <property type="term" value="F:metalloendopeptidase activity"/>
    <property type="evidence" value="ECO:0007669"/>
    <property type="project" value="InterPro"/>
</dbReference>
<evidence type="ECO:0000256" key="8">
    <source>
        <dbReference type="PROSITE-ProRule" id="PRU00276"/>
    </source>
</evidence>
<dbReference type="InterPro" id="IPR001590">
    <property type="entry name" value="Peptidase_M12B"/>
</dbReference>
<dbReference type="Gene3D" id="3.40.1620.60">
    <property type="match status" value="1"/>
</dbReference>